<dbReference type="AlphaFoldDB" id="A0A915AF73"/>
<evidence type="ECO:0000313" key="2">
    <source>
        <dbReference type="Proteomes" id="UP000887569"/>
    </source>
</evidence>
<organism evidence="2 3">
    <name type="scientific">Parascaris univalens</name>
    <name type="common">Nematode worm</name>
    <dbReference type="NCBI Taxonomy" id="6257"/>
    <lineage>
        <taxon>Eukaryota</taxon>
        <taxon>Metazoa</taxon>
        <taxon>Ecdysozoa</taxon>
        <taxon>Nematoda</taxon>
        <taxon>Chromadorea</taxon>
        <taxon>Rhabditida</taxon>
        <taxon>Spirurina</taxon>
        <taxon>Ascaridomorpha</taxon>
        <taxon>Ascaridoidea</taxon>
        <taxon>Ascarididae</taxon>
        <taxon>Parascaris</taxon>
    </lineage>
</organism>
<keyword evidence="2" id="KW-1185">Reference proteome</keyword>
<reference evidence="3" key="1">
    <citation type="submission" date="2022-11" db="UniProtKB">
        <authorList>
            <consortium name="WormBaseParasite"/>
        </authorList>
    </citation>
    <scope>IDENTIFICATION</scope>
</reference>
<evidence type="ECO:0000313" key="3">
    <source>
        <dbReference type="WBParaSite" id="PgR004_g171_t01"/>
    </source>
</evidence>
<feature type="compositionally biased region" description="Basic and acidic residues" evidence="1">
    <location>
        <begin position="170"/>
        <end position="192"/>
    </location>
</feature>
<sequence>MLESCSQIPSYLLHCLCDARRHQRPPIAIAVPSMADPDVIHSSEESEENDPSQAIVDCAAAAGQCCSESDGFPDLSNFVEERKEHELDAMFANRFTVDDDLYAEVSNGFPKPIVIYPWASRPKRNYDYSRRRGGAQEDGESPGKRWRGREDSRRPCNSWRGGGDSGWRGGDCRSHHGSDGDWRREGNQDWRSKGRGRGQSHWQGSRHAEGSSADEENRRRQSNQVRAEKSDLVSYPGRYK</sequence>
<protein>
    <submittedName>
        <fullName evidence="3">Uncharacterized protein</fullName>
    </submittedName>
</protein>
<dbReference type="Proteomes" id="UP000887569">
    <property type="component" value="Unplaced"/>
</dbReference>
<name>A0A915AF73_PARUN</name>
<evidence type="ECO:0000256" key="1">
    <source>
        <dbReference type="SAM" id="MobiDB-lite"/>
    </source>
</evidence>
<feature type="compositionally biased region" description="Gly residues" evidence="1">
    <location>
        <begin position="160"/>
        <end position="169"/>
    </location>
</feature>
<dbReference type="WBParaSite" id="PgR004_g171_t01">
    <property type="protein sequence ID" value="PgR004_g171_t01"/>
    <property type="gene ID" value="PgR004_g171"/>
</dbReference>
<feature type="region of interest" description="Disordered" evidence="1">
    <location>
        <begin position="127"/>
        <end position="240"/>
    </location>
</feature>
<proteinExistence type="predicted"/>
<accession>A0A915AF73</accession>